<dbReference type="KEGG" id="cbw:RR42_m3379"/>
<organism evidence="1 2">
    <name type="scientific">Cupriavidus basilensis</name>
    <dbReference type="NCBI Taxonomy" id="68895"/>
    <lineage>
        <taxon>Bacteria</taxon>
        <taxon>Pseudomonadati</taxon>
        <taxon>Pseudomonadota</taxon>
        <taxon>Betaproteobacteria</taxon>
        <taxon>Burkholderiales</taxon>
        <taxon>Burkholderiaceae</taxon>
        <taxon>Cupriavidus</taxon>
    </lineage>
</organism>
<proteinExistence type="predicted"/>
<reference evidence="1 2" key="1">
    <citation type="journal article" date="2015" name="Genome Announc.">
        <title>Complete Genome Sequence of Cupriavidus basilensis 4G11, Isolated from the Oak Ridge Field Research Center Site.</title>
        <authorList>
            <person name="Ray J."/>
            <person name="Waters R.J."/>
            <person name="Skerker J.M."/>
            <person name="Kuehl J.V."/>
            <person name="Price M.N."/>
            <person name="Huang J."/>
            <person name="Chakraborty R."/>
            <person name="Arkin A.P."/>
            <person name="Deutschbauer A."/>
        </authorList>
    </citation>
    <scope>NUCLEOTIDE SEQUENCE [LARGE SCALE GENOMIC DNA]</scope>
    <source>
        <strain evidence="1">4G11</strain>
    </source>
</reference>
<protein>
    <submittedName>
        <fullName evidence="1">Uncharacterized protein</fullName>
    </submittedName>
</protein>
<accession>A0A0C4Y5S1</accession>
<sequence>MYIIYRGFPLRLVEHFAGDGLPWNDILAHVKYDARQEKFVQIDFVDCSGGSSFAKRSAV</sequence>
<keyword evidence="2" id="KW-1185">Reference proteome</keyword>
<name>A0A0C4Y5S1_9BURK</name>
<dbReference type="Proteomes" id="UP000031843">
    <property type="component" value="Chromosome main"/>
</dbReference>
<gene>
    <name evidence="1" type="ORF">RR42_m3379</name>
</gene>
<dbReference type="EMBL" id="CP010536">
    <property type="protein sequence ID" value="AJG20747.1"/>
    <property type="molecule type" value="Genomic_DNA"/>
</dbReference>
<evidence type="ECO:0000313" key="2">
    <source>
        <dbReference type="Proteomes" id="UP000031843"/>
    </source>
</evidence>
<evidence type="ECO:0000313" key="1">
    <source>
        <dbReference type="EMBL" id="AJG20747.1"/>
    </source>
</evidence>
<dbReference type="AlphaFoldDB" id="A0A0C4Y5S1"/>